<gene>
    <name evidence="2" type="ORF">AKAME5_002278300</name>
</gene>
<organism evidence="2 3">
    <name type="scientific">Lates japonicus</name>
    <name type="common">Japanese lates</name>
    <dbReference type="NCBI Taxonomy" id="270547"/>
    <lineage>
        <taxon>Eukaryota</taxon>
        <taxon>Metazoa</taxon>
        <taxon>Chordata</taxon>
        <taxon>Craniata</taxon>
        <taxon>Vertebrata</taxon>
        <taxon>Euteleostomi</taxon>
        <taxon>Actinopterygii</taxon>
        <taxon>Neopterygii</taxon>
        <taxon>Teleostei</taxon>
        <taxon>Neoteleostei</taxon>
        <taxon>Acanthomorphata</taxon>
        <taxon>Carangaria</taxon>
        <taxon>Carangaria incertae sedis</taxon>
        <taxon>Centropomidae</taxon>
        <taxon>Lates</taxon>
    </lineage>
</organism>
<dbReference type="AlphaFoldDB" id="A0AAD3RK69"/>
<evidence type="ECO:0000313" key="2">
    <source>
        <dbReference type="EMBL" id="GLD71461.1"/>
    </source>
</evidence>
<feature type="compositionally biased region" description="Basic and acidic residues" evidence="1">
    <location>
        <begin position="64"/>
        <end position="78"/>
    </location>
</feature>
<feature type="region of interest" description="Disordered" evidence="1">
    <location>
        <begin position="20"/>
        <end position="107"/>
    </location>
</feature>
<feature type="compositionally biased region" description="Basic and acidic residues" evidence="1">
    <location>
        <begin position="87"/>
        <end position="104"/>
    </location>
</feature>
<comment type="caution">
    <text evidence="2">The sequence shown here is derived from an EMBL/GenBank/DDBJ whole genome shotgun (WGS) entry which is preliminary data.</text>
</comment>
<dbReference type="Proteomes" id="UP001279410">
    <property type="component" value="Unassembled WGS sequence"/>
</dbReference>
<reference evidence="2" key="1">
    <citation type="submission" date="2022-08" db="EMBL/GenBank/DDBJ databases">
        <title>Genome sequencing of akame (Lates japonicus).</title>
        <authorList>
            <person name="Hashiguchi Y."/>
            <person name="Takahashi H."/>
        </authorList>
    </citation>
    <scope>NUCLEOTIDE SEQUENCE</scope>
    <source>
        <strain evidence="2">Kochi</strain>
    </source>
</reference>
<dbReference type="EMBL" id="BRZM01000607">
    <property type="protein sequence ID" value="GLD71461.1"/>
    <property type="molecule type" value="Genomic_DNA"/>
</dbReference>
<evidence type="ECO:0000313" key="3">
    <source>
        <dbReference type="Proteomes" id="UP001279410"/>
    </source>
</evidence>
<accession>A0AAD3RK69</accession>
<keyword evidence="3" id="KW-1185">Reference proteome</keyword>
<evidence type="ECO:0000256" key="1">
    <source>
        <dbReference type="SAM" id="MobiDB-lite"/>
    </source>
</evidence>
<name>A0AAD3RK69_LATJO</name>
<proteinExistence type="predicted"/>
<feature type="compositionally biased region" description="Basic and acidic residues" evidence="1">
    <location>
        <begin position="36"/>
        <end position="46"/>
    </location>
</feature>
<protein>
    <submittedName>
        <fullName evidence="2">Sarcolemmal membrane-associated protein isoform X6</fullName>
    </submittedName>
</protein>
<sequence length="191" mass="21651">MHHSFEYAILQQALIDEDRLLQTGSDGNKGHLPKSRQSEVDPHEPLGLHIGGQTQPRRRQIYKSSEESPAEKIEAEGRRRSRPSGATEKEQLSRDRGDMEEKEQVPQARDQLLQADNHFSNEARRLQVGGDSTRIQLLIECPPVKQLKETVSSSIHKLANFDEVMDAHLQNNQTAEDDILASPDRLKAVKY</sequence>